<dbReference type="PANTHER" id="PTHR35848">
    <property type="entry name" value="OXALATE-BINDING PROTEIN"/>
    <property type="match status" value="1"/>
</dbReference>
<dbReference type="GO" id="GO:0016853">
    <property type="term" value="F:isomerase activity"/>
    <property type="evidence" value="ECO:0007669"/>
    <property type="project" value="UniProtKB-KW"/>
</dbReference>
<gene>
    <name evidence="3" type="ORF">C6571_08435</name>
</gene>
<dbReference type="KEGG" id="simp:C6571_08435"/>
<keyword evidence="4" id="KW-1185">Reference proteome</keyword>
<keyword evidence="1" id="KW-0479">Metal-binding</keyword>
<protein>
    <submittedName>
        <fullName evidence="3">Mannose-6-phosphate isomerase</fullName>
    </submittedName>
</protein>
<dbReference type="InterPro" id="IPR014710">
    <property type="entry name" value="RmlC-like_jellyroll"/>
</dbReference>
<dbReference type="InterPro" id="IPR051610">
    <property type="entry name" value="GPI/OXD"/>
</dbReference>
<reference evidence="3 4" key="1">
    <citation type="submission" date="2018-03" db="EMBL/GenBank/DDBJ databases">
        <title>Genome sequencing of Simplicispira sp.</title>
        <authorList>
            <person name="Kim S.-J."/>
            <person name="Heo J."/>
            <person name="Kwon S.-W."/>
        </authorList>
    </citation>
    <scope>NUCLEOTIDE SEQUENCE [LARGE SCALE GENOMIC DNA]</scope>
    <source>
        <strain evidence="3 4">SC1-8</strain>
    </source>
</reference>
<dbReference type="OrthoDB" id="2648023at2"/>
<dbReference type="Proteomes" id="UP000239326">
    <property type="component" value="Chromosome"/>
</dbReference>
<evidence type="ECO:0000313" key="4">
    <source>
        <dbReference type="Proteomes" id="UP000239326"/>
    </source>
</evidence>
<evidence type="ECO:0000259" key="2">
    <source>
        <dbReference type="Pfam" id="PF07883"/>
    </source>
</evidence>
<dbReference type="AlphaFoldDB" id="A0A2S0MZJ3"/>
<proteinExistence type="predicted"/>
<dbReference type="RefSeq" id="WP_106446291.1">
    <property type="nucleotide sequence ID" value="NZ_CP027669.1"/>
</dbReference>
<accession>A0A2S0MZJ3</accession>
<dbReference type="Gene3D" id="2.60.120.10">
    <property type="entry name" value="Jelly Rolls"/>
    <property type="match status" value="2"/>
</dbReference>
<dbReference type="InterPro" id="IPR013096">
    <property type="entry name" value="Cupin_2"/>
</dbReference>
<evidence type="ECO:0000313" key="3">
    <source>
        <dbReference type="EMBL" id="AVO41314.1"/>
    </source>
</evidence>
<dbReference type="InterPro" id="IPR011051">
    <property type="entry name" value="RmlC_Cupin_sf"/>
</dbReference>
<evidence type="ECO:0000256" key="1">
    <source>
        <dbReference type="ARBA" id="ARBA00022723"/>
    </source>
</evidence>
<organism evidence="3 4">
    <name type="scientific">Simplicispira suum</name>
    <dbReference type="NCBI Taxonomy" id="2109915"/>
    <lineage>
        <taxon>Bacteria</taxon>
        <taxon>Pseudomonadati</taxon>
        <taxon>Pseudomonadota</taxon>
        <taxon>Betaproteobacteria</taxon>
        <taxon>Burkholderiales</taxon>
        <taxon>Comamonadaceae</taxon>
        <taxon>Simplicispira</taxon>
    </lineage>
</organism>
<name>A0A2S0MZJ3_9BURK</name>
<dbReference type="EMBL" id="CP027669">
    <property type="protein sequence ID" value="AVO41314.1"/>
    <property type="molecule type" value="Genomic_DNA"/>
</dbReference>
<dbReference type="PANTHER" id="PTHR35848:SF6">
    <property type="entry name" value="CUPIN TYPE-2 DOMAIN-CONTAINING PROTEIN"/>
    <property type="match status" value="1"/>
</dbReference>
<keyword evidence="3" id="KW-0413">Isomerase</keyword>
<feature type="domain" description="Cupin type-2" evidence="2">
    <location>
        <begin position="49"/>
        <end position="116"/>
    </location>
</feature>
<dbReference type="GO" id="GO:0046872">
    <property type="term" value="F:metal ion binding"/>
    <property type="evidence" value="ECO:0007669"/>
    <property type="project" value="UniProtKB-KW"/>
</dbReference>
<dbReference type="SUPFAM" id="SSF51182">
    <property type="entry name" value="RmlC-like cupins"/>
    <property type="match status" value="1"/>
</dbReference>
<dbReference type="CDD" id="cd02208">
    <property type="entry name" value="cupin_RmlC-like"/>
    <property type="match status" value="1"/>
</dbReference>
<dbReference type="Pfam" id="PF07883">
    <property type="entry name" value="Cupin_2"/>
    <property type="match status" value="2"/>
</dbReference>
<feature type="domain" description="Cupin type-2" evidence="2">
    <location>
        <begin position="187"/>
        <end position="251"/>
    </location>
</feature>
<sequence>MSDAAPSRYVRSTQGIAGYSPANHTGTSNQRLVSRDTVGAQYLEVLIGTIVKGHGASRHFHPNLEQAGFLLQGAGISEIDGAETLARPGTWRHYRKGVPHRVTVTSDEPFKTIVVYAPPYGENRDSVVVCEDNHSPGHATASAPGMQEAIAKRPRFDSPHFSGLRAEPVINAEKSGAEYMEVFDLQLAAGGGASSQTLHGLEQVLFVRAGRLTGEIAGSAFEARPGDFVFVPDGASHAYTAPEPSGAEVFLIRAFPSLEQE</sequence>